<dbReference type="Pfam" id="PF08241">
    <property type="entry name" value="Methyltransf_11"/>
    <property type="match status" value="1"/>
</dbReference>
<keyword evidence="2" id="KW-0808">Transferase</keyword>
<sequence length="244" mass="27196">MTQNIYDNQAFFDGYAQLSRSQHGLDGAPEWPAIRRILPDLQGKSVVDLGCGYGWFCRSAREQGAADVLGLDVSEKMLAKAREMTADADIEYRRQDLAQLQLPPESYDLVYSSLTLHYLEDLAALFATVYAALKPGGQFIFTAEHPIYTAPAQQGWLTDGNGQKSWPVNGYQREGQRVSNWLAEGVIKQHRTLGGYINPLAQQGFIIQHLNEWGPSAQQIAANPAQDEEQERPMIFILAARKPA</sequence>
<dbReference type="InterPro" id="IPR013216">
    <property type="entry name" value="Methyltransf_11"/>
</dbReference>
<dbReference type="PANTHER" id="PTHR43464:SF23">
    <property type="entry name" value="JUVENILE HORMONE ACID O-METHYLTRANSFERASE"/>
    <property type="match status" value="1"/>
</dbReference>
<protein>
    <submittedName>
        <fullName evidence="2">Malonyl-[acyl-carrier protein] O-methyltransferase</fullName>
        <ecNumber evidence="2">2.1.1.197</ecNumber>
    </submittedName>
</protein>
<feature type="domain" description="Methyltransferase type 11" evidence="1">
    <location>
        <begin position="47"/>
        <end position="141"/>
    </location>
</feature>
<gene>
    <name evidence="2" type="primary">bioC_2</name>
    <name evidence="2" type="ORF">PWN146_03406</name>
</gene>
<evidence type="ECO:0000313" key="2">
    <source>
        <dbReference type="EMBL" id="SAY44695.1"/>
    </source>
</evidence>
<dbReference type="Gene3D" id="3.40.50.150">
    <property type="entry name" value="Vaccinia Virus protein VP39"/>
    <property type="match status" value="1"/>
</dbReference>
<dbReference type="SUPFAM" id="SSF53335">
    <property type="entry name" value="S-adenosyl-L-methionine-dependent methyltransferases"/>
    <property type="match status" value="1"/>
</dbReference>
<name>A0A1C3HI47_SERMA</name>
<dbReference type="EMBL" id="LT575490">
    <property type="protein sequence ID" value="SAY44695.1"/>
    <property type="molecule type" value="Genomic_DNA"/>
</dbReference>
<dbReference type="GO" id="GO:0032259">
    <property type="term" value="P:methylation"/>
    <property type="evidence" value="ECO:0007669"/>
    <property type="project" value="UniProtKB-KW"/>
</dbReference>
<reference evidence="2" key="1">
    <citation type="submission" date="2016-05" db="EMBL/GenBank/DDBJ databases">
        <authorList>
            <person name="Cock P.J.A."/>
            <person name="Cock P.J.A."/>
        </authorList>
    </citation>
    <scope>NUCLEOTIDE SEQUENCE</scope>
    <source>
        <strain evidence="2">PWN146_assembly</strain>
    </source>
</reference>
<dbReference type="GO" id="GO:0010420">
    <property type="term" value="F:polyprenyldihydroxybenzoate methyltransferase activity"/>
    <property type="evidence" value="ECO:0007669"/>
    <property type="project" value="TreeGrafter"/>
</dbReference>
<dbReference type="CDD" id="cd02440">
    <property type="entry name" value="AdoMet_MTases"/>
    <property type="match status" value="1"/>
</dbReference>
<keyword evidence="2" id="KW-0489">Methyltransferase</keyword>
<dbReference type="EC" id="2.1.1.197" evidence="2"/>
<dbReference type="PANTHER" id="PTHR43464">
    <property type="entry name" value="METHYLTRANSFERASE"/>
    <property type="match status" value="1"/>
</dbReference>
<dbReference type="GO" id="GO:0102130">
    <property type="term" value="F:malonyl-CoA methyltransferase activity"/>
    <property type="evidence" value="ECO:0007669"/>
    <property type="project" value="UniProtKB-EC"/>
</dbReference>
<accession>A0A1C3HI47</accession>
<organism evidence="2">
    <name type="scientific">Serratia marcescens</name>
    <dbReference type="NCBI Taxonomy" id="615"/>
    <lineage>
        <taxon>Bacteria</taxon>
        <taxon>Pseudomonadati</taxon>
        <taxon>Pseudomonadota</taxon>
        <taxon>Gammaproteobacteria</taxon>
        <taxon>Enterobacterales</taxon>
        <taxon>Yersiniaceae</taxon>
        <taxon>Serratia</taxon>
    </lineage>
</organism>
<proteinExistence type="predicted"/>
<dbReference type="AlphaFoldDB" id="A0A1C3HI47"/>
<dbReference type="InterPro" id="IPR029063">
    <property type="entry name" value="SAM-dependent_MTases_sf"/>
</dbReference>
<evidence type="ECO:0000259" key="1">
    <source>
        <dbReference type="Pfam" id="PF08241"/>
    </source>
</evidence>